<dbReference type="PANTHER" id="PTHR12558">
    <property type="entry name" value="CELL DIVISION CYCLE 16,23,27"/>
    <property type="match status" value="1"/>
</dbReference>
<name>A0AAW1MQ36_SAPOF</name>
<dbReference type="AlphaFoldDB" id="A0AAW1MQ36"/>
<comment type="subcellular location">
    <subcellularLocation>
        <location evidence="1">Nucleus</location>
    </subcellularLocation>
</comment>
<feature type="repeat" description="TPR" evidence="6">
    <location>
        <begin position="594"/>
        <end position="627"/>
    </location>
</feature>
<evidence type="ECO:0000256" key="1">
    <source>
        <dbReference type="ARBA" id="ARBA00004123"/>
    </source>
</evidence>
<evidence type="ECO:0000313" key="8">
    <source>
        <dbReference type="EMBL" id="KAK9748278.1"/>
    </source>
</evidence>
<feature type="repeat" description="TPR" evidence="6">
    <location>
        <begin position="526"/>
        <end position="559"/>
    </location>
</feature>
<dbReference type="InterPro" id="IPR019734">
    <property type="entry name" value="TPR_rpt"/>
</dbReference>
<evidence type="ECO:0000256" key="2">
    <source>
        <dbReference type="ARBA" id="ARBA00022737"/>
    </source>
</evidence>
<dbReference type="Gene3D" id="1.25.40.10">
    <property type="entry name" value="Tetratricopeptide repeat domain"/>
    <property type="match status" value="4"/>
</dbReference>
<evidence type="ECO:0008006" key="10">
    <source>
        <dbReference type="Google" id="ProtNLM"/>
    </source>
</evidence>
<evidence type="ECO:0000313" key="9">
    <source>
        <dbReference type="Proteomes" id="UP001443914"/>
    </source>
</evidence>
<dbReference type="GO" id="GO:0007091">
    <property type="term" value="P:metaphase/anaphase transition of mitotic cell cycle"/>
    <property type="evidence" value="ECO:0007669"/>
    <property type="project" value="TreeGrafter"/>
</dbReference>
<feature type="repeat" description="TPR" evidence="6">
    <location>
        <begin position="101"/>
        <end position="134"/>
    </location>
</feature>
<feature type="compositionally biased region" description="Low complexity" evidence="7">
    <location>
        <begin position="319"/>
        <end position="348"/>
    </location>
</feature>
<dbReference type="PROSITE" id="PS50005">
    <property type="entry name" value="TPR"/>
    <property type="match status" value="4"/>
</dbReference>
<dbReference type="GO" id="GO:0031145">
    <property type="term" value="P:anaphase-promoting complex-dependent catabolic process"/>
    <property type="evidence" value="ECO:0007669"/>
    <property type="project" value="TreeGrafter"/>
</dbReference>
<dbReference type="Pfam" id="PF13181">
    <property type="entry name" value="TPR_8"/>
    <property type="match status" value="1"/>
</dbReference>
<dbReference type="GO" id="GO:0051301">
    <property type="term" value="P:cell division"/>
    <property type="evidence" value="ECO:0007669"/>
    <property type="project" value="TreeGrafter"/>
</dbReference>
<dbReference type="Pfam" id="PF00515">
    <property type="entry name" value="TPR_1"/>
    <property type="match status" value="1"/>
</dbReference>
<dbReference type="GO" id="GO:0005737">
    <property type="term" value="C:cytoplasm"/>
    <property type="evidence" value="ECO:0007669"/>
    <property type="project" value="TreeGrafter"/>
</dbReference>
<dbReference type="Pfam" id="PF14559">
    <property type="entry name" value="TPR_19"/>
    <property type="match status" value="1"/>
</dbReference>
<dbReference type="PANTHER" id="PTHR12558:SF13">
    <property type="entry name" value="CELL DIVISION CYCLE PROTEIN 27 HOMOLOG"/>
    <property type="match status" value="1"/>
</dbReference>
<dbReference type="SUPFAM" id="SSF48452">
    <property type="entry name" value="TPR-like"/>
    <property type="match status" value="2"/>
</dbReference>
<evidence type="ECO:0000256" key="4">
    <source>
        <dbReference type="ARBA" id="ARBA00023242"/>
    </source>
</evidence>
<dbReference type="Proteomes" id="UP001443914">
    <property type="component" value="Unassembled WGS sequence"/>
</dbReference>
<dbReference type="FunFam" id="1.25.40.10:FF:000018">
    <property type="entry name" value="Cell division cycle protein 27 homolog B"/>
    <property type="match status" value="1"/>
</dbReference>
<dbReference type="Pfam" id="PF12895">
    <property type="entry name" value="ANAPC3"/>
    <property type="match status" value="1"/>
</dbReference>
<organism evidence="8 9">
    <name type="scientific">Saponaria officinalis</name>
    <name type="common">Common soapwort</name>
    <name type="synonym">Lychnis saponaria</name>
    <dbReference type="NCBI Taxonomy" id="3572"/>
    <lineage>
        <taxon>Eukaryota</taxon>
        <taxon>Viridiplantae</taxon>
        <taxon>Streptophyta</taxon>
        <taxon>Embryophyta</taxon>
        <taxon>Tracheophyta</taxon>
        <taxon>Spermatophyta</taxon>
        <taxon>Magnoliopsida</taxon>
        <taxon>eudicotyledons</taxon>
        <taxon>Gunneridae</taxon>
        <taxon>Pentapetalae</taxon>
        <taxon>Caryophyllales</taxon>
        <taxon>Caryophyllaceae</taxon>
        <taxon>Caryophylleae</taxon>
        <taxon>Saponaria</taxon>
    </lineage>
</organism>
<keyword evidence="2" id="KW-0677">Repeat</keyword>
<dbReference type="Pfam" id="PF13432">
    <property type="entry name" value="TPR_16"/>
    <property type="match status" value="1"/>
</dbReference>
<dbReference type="GO" id="GO:0005680">
    <property type="term" value="C:anaphase-promoting complex"/>
    <property type="evidence" value="ECO:0007669"/>
    <property type="project" value="TreeGrafter"/>
</dbReference>
<comment type="similarity">
    <text evidence="5">Belongs to the APC3/CDC27 family.</text>
</comment>
<feature type="region of interest" description="Disordered" evidence="7">
    <location>
        <begin position="375"/>
        <end position="407"/>
    </location>
</feature>
<evidence type="ECO:0000256" key="3">
    <source>
        <dbReference type="ARBA" id="ARBA00022803"/>
    </source>
</evidence>
<proteinExistence type="inferred from homology"/>
<sequence length="752" mass="83855">MEAILVDYVQNNLRLFMYNNAIFVCERLCAEFPSEINLQLLASCYLHNNQAYAAYHILKGTQMAQSRYLFALSCFQMDLLNEAETALSPANDSNLEIPNGAAGHYLLGLIYRYTDRKKVAVHHFNQALSIDPLFWAAYEELCVLGSAEEAASIFGEAAALTIQKQQQQHTLYSQAFSASSDDMNHIPCKSVEDGSPRQLKGGGNSIVKDATGNFQGTGGSSAAISQPSNCVSSSLSFYNTPSPMASQMSGIAPPPICRNVPQNPASTSSESFPRSIVNTTLQAPRRKFVDEGKLRKISGRLFSDSIPRRSTRLAGEVGGTNTTATSTGNGTSHSTKHVGNSRLSSSGLRSVTFRKPQASTGESFDEGIRHEAFDDSRLNSRASSSTSSFCDANPGEQDVGTMSISRNSSDDARVHRGAVDIMSLWRLLGEGYRLSCMYKCKEALEIYQKLPLKHYNTGWVLSQVGRANFGLMDYFEADRAFSLARRQCSYSLDGMDVYSSVLYLLKEDMKLSYLAKELLSTDRLAPQTWCAMGNCYSLQKDHDTALKNFQRAVQLNTKFAYAHTLCGHEHVALEDFESGIRSFQSALLVDSRHHNAWYGLGMVYLRQEKFEFAEHHFRVAFQINPRSSVIMSYLGTALHYLKRNEEALLMMEKAILADKKNPLPMYQKAIILYSMDKYDEALEVLEELKEYAPRECSIYSLMGRIYKRKNVYDRAMLHFGLALDLKPSAADVATIKAAIEKLHVPDDLDDFL</sequence>
<evidence type="ECO:0000256" key="7">
    <source>
        <dbReference type="SAM" id="MobiDB-lite"/>
    </source>
</evidence>
<evidence type="ECO:0000256" key="6">
    <source>
        <dbReference type="PROSITE-ProRule" id="PRU00339"/>
    </source>
</evidence>
<reference evidence="8" key="1">
    <citation type="submission" date="2024-03" db="EMBL/GenBank/DDBJ databases">
        <title>WGS assembly of Saponaria officinalis var. Norfolk2.</title>
        <authorList>
            <person name="Jenkins J."/>
            <person name="Shu S."/>
            <person name="Grimwood J."/>
            <person name="Barry K."/>
            <person name="Goodstein D."/>
            <person name="Schmutz J."/>
            <person name="Leebens-Mack J."/>
            <person name="Osbourn A."/>
        </authorList>
    </citation>
    <scope>NUCLEOTIDE SEQUENCE [LARGE SCALE GENOMIC DNA]</scope>
    <source>
        <strain evidence="8">JIC</strain>
    </source>
</reference>
<feature type="repeat" description="TPR" evidence="6">
    <location>
        <begin position="696"/>
        <end position="729"/>
    </location>
</feature>
<keyword evidence="9" id="KW-1185">Reference proteome</keyword>
<keyword evidence="3 6" id="KW-0802">TPR repeat</keyword>
<accession>A0AAW1MQ36</accession>
<dbReference type="GO" id="GO:0016567">
    <property type="term" value="P:protein ubiquitination"/>
    <property type="evidence" value="ECO:0007669"/>
    <property type="project" value="TreeGrafter"/>
</dbReference>
<evidence type="ECO:0000256" key="5">
    <source>
        <dbReference type="ARBA" id="ARBA00038210"/>
    </source>
</evidence>
<protein>
    <recommendedName>
        <fullName evidence="10">Cell division cycle protein 27 homolog B</fullName>
    </recommendedName>
</protein>
<dbReference type="SMART" id="SM00028">
    <property type="entry name" value="TPR"/>
    <property type="match status" value="7"/>
</dbReference>
<comment type="caution">
    <text evidence="8">The sequence shown here is derived from an EMBL/GenBank/DDBJ whole genome shotgun (WGS) entry which is preliminary data.</text>
</comment>
<keyword evidence="4" id="KW-0539">Nucleus</keyword>
<gene>
    <name evidence="8" type="ORF">RND81_02G047000</name>
</gene>
<dbReference type="InterPro" id="IPR011990">
    <property type="entry name" value="TPR-like_helical_dom_sf"/>
</dbReference>
<feature type="compositionally biased region" description="Low complexity" evidence="7">
    <location>
        <begin position="379"/>
        <end position="388"/>
    </location>
</feature>
<feature type="region of interest" description="Disordered" evidence="7">
    <location>
        <begin position="312"/>
        <end position="348"/>
    </location>
</feature>
<dbReference type="EMBL" id="JBDFQZ010000002">
    <property type="protein sequence ID" value="KAK9748278.1"/>
    <property type="molecule type" value="Genomic_DNA"/>
</dbReference>